<sequence length="276" mass="28610">MSLALILSSFVSAARIGGAAQQYVLAAHKIDPVLAPTVLLGRSPAKGAEPQVTAPDVFRRMLGDIEADAIFGMVDLVITGHFSDPDQVEIAAGVLERVREGAARQPVVVVDPIMGDEPGGLYVKEAVAERVAARLVPLADWVTPNAWELARLTGLAVTDVGSAAAAAQALGRPALVTSVPMGEDEIGLLLSDGSGQLLFSHPRVKRAPNGTGDLVAASFGAGLIEGMEPAAAAERASRAAAEAVQASLEWRTTNLPIVALAERVVAPTAQVRIQRL</sequence>
<dbReference type="EMBL" id="QFYR01000001">
    <property type="protein sequence ID" value="RAK57251.1"/>
    <property type="molecule type" value="Genomic_DNA"/>
</dbReference>
<organism evidence="7 8">
    <name type="scientific">Phenylobacterium deserti</name>
    <dbReference type="NCBI Taxonomy" id="1914756"/>
    <lineage>
        <taxon>Bacteria</taxon>
        <taxon>Pseudomonadati</taxon>
        <taxon>Pseudomonadota</taxon>
        <taxon>Alphaproteobacteria</taxon>
        <taxon>Caulobacterales</taxon>
        <taxon>Caulobacteraceae</taxon>
        <taxon>Phenylobacterium</taxon>
    </lineage>
</organism>
<evidence type="ECO:0000256" key="2">
    <source>
        <dbReference type="ARBA" id="ARBA00022679"/>
    </source>
</evidence>
<dbReference type="RefSeq" id="WP_111513703.1">
    <property type="nucleotide sequence ID" value="NZ_QFYR01000001.1"/>
</dbReference>
<proteinExistence type="predicted"/>
<dbReference type="GO" id="GO:0005829">
    <property type="term" value="C:cytosol"/>
    <property type="evidence" value="ECO:0007669"/>
    <property type="project" value="TreeGrafter"/>
</dbReference>
<comment type="caution">
    <text evidence="7">The sequence shown here is derived from an EMBL/GenBank/DDBJ whole genome shotgun (WGS) entry which is preliminary data.</text>
</comment>
<dbReference type="PANTHER" id="PTHR10534:SF2">
    <property type="entry name" value="PYRIDOXAL KINASE"/>
    <property type="match status" value="1"/>
</dbReference>
<gene>
    <name evidence="7" type="ORF">DJ018_04705</name>
</gene>
<dbReference type="InterPro" id="IPR013749">
    <property type="entry name" value="PM/HMP-P_kinase-1"/>
</dbReference>
<evidence type="ECO:0000256" key="4">
    <source>
        <dbReference type="ARBA" id="ARBA00022777"/>
    </source>
</evidence>
<dbReference type="GO" id="GO:0008478">
    <property type="term" value="F:pyridoxal kinase activity"/>
    <property type="evidence" value="ECO:0007669"/>
    <property type="project" value="UniProtKB-EC"/>
</dbReference>
<reference evidence="8" key="1">
    <citation type="submission" date="2018-05" db="EMBL/GenBank/DDBJ databases">
        <authorList>
            <person name="Li X."/>
        </authorList>
    </citation>
    <scope>NUCLEOTIDE SEQUENCE [LARGE SCALE GENOMIC DNA]</scope>
    <source>
        <strain evidence="8">YIM 73061</strain>
    </source>
</reference>
<dbReference type="Proteomes" id="UP000249725">
    <property type="component" value="Unassembled WGS sequence"/>
</dbReference>
<name>A0A328ASL1_9CAUL</name>
<dbReference type="OrthoDB" id="9811476at2"/>
<keyword evidence="8" id="KW-1185">Reference proteome</keyword>
<evidence type="ECO:0000256" key="5">
    <source>
        <dbReference type="ARBA" id="ARBA00022840"/>
    </source>
</evidence>
<dbReference type="Gene3D" id="3.40.1190.20">
    <property type="match status" value="1"/>
</dbReference>
<evidence type="ECO:0000256" key="1">
    <source>
        <dbReference type="ARBA" id="ARBA00012104"/>
    </source>
</evidence>
<dbReference type="GO" id="GO:0009443">
    <property type="term" value="P:pyridoxal 5'-phosphate salvage"/>
    <property type="evidence" value="ECO:0007669"/>
    <property type="project" value="InterPro"/>
</dbReference>
<dbReference type="PANTHER" id="PTHR10534">
    <property type="entry name" value="PYRIDOXAL KINASE"/>
    <property type="match status" value="1"/>
</dbReference>
<dbReference type="Pfam" id="PF08543">
    <property type="entry name" value="Phos_pyr_kin"/>
    <property type="match status" value="1"/>
</dbReference>
<keyword evidence="2" id="KW-0808">Transferase</keyword>
<keyword evidence="5" id="KW-0067">ATP-binding</keyword>
<protein>
    <recommendedName>
        <fullName evidence="1">pyridoxal kinase</fullName>
        <ecNumber evidence="1">2.7.1.35</ecNumber>
    </recommendedName>
</protein>
<dbReference type="InterPro" id="IPR004625">
    <property type="entry name" value="PyrdxlKinase"/>
</dbReference>
<evidence type="ECO:0000259" key="6">
    <source>
        <dbReference type="Pfam" id="PF08543"/>
    </source>
</evidence>
<evidence type="ECO:0000256" key="3">
    <source>
        <dbReference type="ARBA" id="ARBA00022741"/>
    </source>
</evidence>
<dbReference type="SUPFAM" id="SSF53613">
    <property type="entry name" value="Ribokinase-like"/>
    <property type="match status" value="1"/>
</dbReference>
<evidence type="ECO:0000313" key="7">
    <source>
        <dbReference type="EMBL" id="RAK57251.1"/>
    </source>
</evidence>
<dbReference type="AlphaFoldDB" id="A0A328ASL1"/>
<dbReference type="GO" id="GO:0005524">
    <property type="term" value="F:ATP binding"/>
    <property type="evidence" value="ECO:0007669"/>
    <property type="project" value="UniProtKB-KW"/>
</dbReference>
<keyword evidence="3" id="KW-0547">Nucleotide-binding</keyword>
<evidence type="ECO:0000313" key="8">
    <source>
        <dbReference type="Proteomes" id="UP000249725"/>
    </source>
</evidence>
<accession>A0A328ASL1</accession>
<feature type="domain" description="Pyridoxamine kinase/Phosphomethylpyrimidine kinase" evidence="6">
    <location>
        <begin position="79"/>
        <end position="256"/>
    </location>
</feature>
<dbReference type="InterPro" id="IPR029056">
    <property type="entry name" value="Ribokinase-like"/>
</dbReference>
<keyword evidence="4 7" id="KW-0418">Kinase</keyword>
<dbReference type="EC" id="2.7.1.35" evidence="1"/>